<organism evidence="2">
    <name type="scientific">uncultured Lysobacter sp</name>
    <dbReference type="NCBI Taxonomy" id="271060"/>
    <lineage>
        <taxon>Bacteria</taxon>
        <taxon>Pseudomonadati</taxon>
        <taxon>Pseudomonadota</taxon>
        <taxon>Gammaproteobacteria</taxon>
        <taxon>Lysobacterales</taxon>
        <taxon>Lysobacteraceae</taxon>
        <taxon>Lysobacter</taxon>
        <taxon>environmental samples</taxon>
    </lineage>
</organism>
<feature type="compositionally biased region" description="Basic and acidic residues" evidence="1">
    <location>
        <begin position="72"/>
        <end position="81"/>
    </location>
</feature>
<dbReference type="EMBL" id="CADCUA010000170">
    <property type="protein sequence ID" value="CAA9309242.1"/>
    <property type="molecule type" value="Genomic_DNA"/>
</dbReference>
<evidence type="ECO:0000313" key="2">
    <source>
        <dbReference type="EMBL" id="CAA9309242.1"/>
    </source>
</evidence>
<feature type="non-terminal residue" evidence="2">
    <location>
        <position position="89"/>
    </location>
</feature>
<feature type="compositionally biased region" description="Basic residues" evidence="1">
    <location>
        <begin position="60"/>
        <end position="71"/>
    </location>
</feature>
<feature type="non-terminal residue" evidence="2">
    <location>
        <position position="1"/>
    </location>
</feature>
<name>A0A6J4KLW6_9GAMM</name>
<reference evidence="2" key="1">
    <citation type="submission" date="2020-02" db="EMBL/GenBank/DDBJ databases">
        <authorList>
            <person name="Meier V. D."/>
        </authorList>
    </citation>
    <scope>NUCLEOTIDE SEQUENCE</scope>
    <source>
        <strain evidence="2">AVDCRST_MAG71</strain>
    </source>
</reference>
<accession>A0A6J4KLW6</accession>
<proteinExistence type="predicted"/>
<sequence length="89" mass="10144">ARRPHCPPACLRPVARRRIRRACARRDARFTQHRGQWRRCRTARLDAGIRRDPAGGRACGHGRHSGVRSRSYKSDCPEHGLDYPGKGTM</sequence>
<evidence type="ECO:0000256" key="1">
    <source>
        <dbReference type="SAM" id="MobiDB-lite"/>
    </source>
</evidence>
<dbReference type="AlphaFoldDB" id="A0A6J4KLW6"/>
<feature type="region of interest" description="Disordered" evidence="1">
    <location>
        <begin position="51"/>
        <end position="89"/>
    </location>
</feature>
<gene>
    <name evidence="2" type="ORF">AVDCRST_MAG71-581</name>
</gene>
<protein>
    <submittedName>
        <fullName evidence="2">Uncharacterized protein</fullName>
    </submittedName>
</protein>